<evidence type="ECO:0000256" key="2">
    <source>
        <dbReference type="SAM" id="Phobius"/>
    </source>
</evidence>
<evidence type="ECO:0000313" key="3">
    <source>
        <dbReference type="EMBL" id="MCJ2379830.1"/>
    </source>
</evidence>
<sequence>MRKGLHKTYRKGQQYPNICQVILAFLLLLLPACHRDKTNSMLSDLEKMQNQPDSVLSSLQQIDTTQLNVGDKALYFYLYYTSLALQNKLPESNTSLEKARVYFEAQNDSSKLCRIYYLKGKINHQHYYLIKAQDDYETAIQYITPETDYRLLIDLKISMSNLYHFYRIYDREEQLLEQACQLAIQHKDSKLITRLCLLKSNLMKEQKLYQEALSYLHDAQNYAETSDTTQIAQIYSESGIVHLLLLQTDSAYHYLNLAAQTDKQNPLYRLQSAGLDAYIHQKEHAIDYFWKVIEMLPLDKRILAYRYAAEEMKKQGKMNESRKFLEEHIRLRDSTYYGRKEELLERMQNLREYKKQQERILQVEKNLSDKEVLLHRVVAFFAIIILASFLFYYRIKQNKNKLKIQLLRTEQERNQSDLKRKEAEIQYLKEKEEKETIALARLNQRLEYFKQLNEITIPILMQNRNKAGALHLQENDWTIIRNNTNACFDHFTERLKKLYPQLTEEEINFCCLVKMELPLSVLAEIYHIAKGSISRKKMRLKEKIGIENMSFDEFIASL</sequence>
<comment type="caution">
    <text evidence="3">The sequence shown here is derived from an EMBL/GenBank/DDBJ whole genome shotgun (WGS) entry which is preliminary data.</text>
</comment>
<keyword evidence="2" id="KW-0472">Membrane</keyword>
<dbReference type="Proteomes" id="UP001165444">
    <property type="component" value="Unassembled WGS sequence"/>
</dbReference>
<evidence type="ECO:0008006" key="5">
    <source>
        <dbReference type="Google" id="ProtNLM"/>
    </source>
</evidence>
<gene>
    <name evidence="3" type="ORF">MUN53_04275</name>
</gene>
<dbReference type="RefSeq" id="WP_243323549.1">
    <property type="nucleotide sequence ID" value="NZ_JAKZMM010000007.1"/>
</dbReference>
<proteinExistence type="predicted"/>
<dbReference type="EMBL" id="JAKZMM010000007">
    <property type="protein sequence ID" value="MCJ2379830.1"/>
    <property type="molecule type" value="Genomic_DNA"/>
</dbReference>
<keyword evidence="2" id="KW-1133">Transmembrane helix</keyword>
<organism evidence="3 4">
    <name type="scientific">Parabacteroides faecalis</name>
    <dbReference type="NCBI Taxonomy" id="2924040"/>
    <lineage>
        <taxon>Bacteria</taxon>
        <taxon>Pseudomonadati</taxon>
        <taxon>Bacteroidota</taxon>
        <taxon>Bacteroidia</taxon>
        <taxon>Bacteroidales</taxon>
        <taxon>Tannerellaceae</taxon>
        <taxon>Parabacteroides</taxon>
    </lineage>
</organism>
<evidence type="ECO:0000256" key="1">
    <source>
        <dbReference type="SAM" id="Coils"/>
    </source>
</evidence>
<evidence type="ECO:0000313" key="4">
    <source>
        <dbReference type="Proteomes" id="UP001165444"/>
    </source>
</evidence>
<feature type="coiled-coil region" evidence="1">
    <location>
        <begin position="404"/>
        <end position="431"/>
    </location>
</feature>
<reference evidence="3 4" key="1">
    <citation type="submission" date="2022-03" db="EMBL/GenBank/DDBJ databases">
        <title>Parabacteroides sp. nov. isolated from swine feces.</title>
        <authorList>
            <person name="Bak J.E."/>
        </authorList>
    </citation>
    <scope>NUCLEOTIDE SEQUENCE [LARGE SCALE GENOMIC DNA]</scope>
    <source>
        <strain evidence="3 4">AGMB00274</strain>
    </source>
</reference>
<dbReference type="InterPro" id="IPR011990">
    <property type="entry name" value="TPR-like_helical_dom_sf"/>
</dbReference>
<keyword evidence="2" id="KW-0812">Transmembrane</keyword>
<accession>A0ABT0BYH6</accession>
<keyword evidence="1" id="KW-0175">Coiled coil</keyword>
<feature type="transmembrane region" description="Helical" evidence="2">
    <location>
        <begin position="373"/>
        <end position="393"/>
    </location>
</feature>
<keyword evidence="4" id="KW-1185">Reference proteome</keyword>
<name>A0ABT0BYH6_9BACT</name>
<dbReference type="Gene3D" id="1.25.40.10">
    <property type="entry name" value="Tetratricopeptide repeat domain"/>
    <property type="match status" value="1"/>
</dbReference>
<dbReference type="SUPFAM" id="SSF48452">
    <property type="entry name" value="TPR-like"/>
    <property type="match status" value="1"/>
</dbReference>
<protein>
    <recommendedName>
        <fullName evidence="5">Tetratricopeptide repeat protein</fullName>
    </recommendedName>
</protein>